<dbReference type="PANTHER" id="PTHR43740:SF2">
    <property type="entry name" value="LEUCINE--TRNA LIGASE, MITOCHONDRIAL"/>
    <property type="match status" value="1"/>
</dbReference>
<dbReference type="GO" id="GO:0005829">
    <property type="term" value="C:cytosol"/>
    <property type="evidence" value="ECO:0007669"/>
    <property type="project" value="TreeGrafter"/>
</dbReference>
<dbReference type="InterPro" id="IPR014729">
    <property type="entry name" value="Rossmann-like_a/b/a_fold"/>
</dbReference>
<dbReference type="PANTHER" id="PTHR43740">
    <property type="entry name" value="LEUCYL-TRNA SYNTHETASE"/>
    <property type="match status" value="1"/>
</dbReference>
<organism evidence="8">
    <name type="scientific">marine sediment metagenome</name>
    <dbReference type="NCBI Taxonomy" id="412755"/>
    <lineage>
        <taxon>unclassified sequences</taxon>
        <taxon>metagenomes</taxon>
        <taxon>ecological metagenomes</taxon>
    </lineage>
</organism>
<dbReference type="EMBL" id="BARV01040827">
    <property type="protein sequence ID" value="GAI46740.1"/>
    <property type="molecule type" value="Genomic_DNA"/>
</dbReference>
<evidence type="ECO:0000256" key="6">
    <source>
        <dbReference type="ARBA" id="ARBA00022917"/>
    </source>
</evidence>
<dbReference type="Gene3D" id="1.10.730.10">
    <property type="entry name" value="Isoleucyl-tRNA Synthetase, Domain 1"/>
    <property type="match status" value="1"/>
</dbReference>
<evidence type="ECO:0000256" key="1">
    <source>
        <dbReference type="ARBA" id="ARBA00005594"/>
    </source>
</evidence>
<dbReference type="Gene3D" id="3.40.50.620">
    <property type="entry name" value="HUPs"/>
    <property type="match status" value="1"/>
</dbReference>
<name>X1Q6P3_9ZZZZ</name>
<evidence type="ECO:0000256" key="3">
    <source>
        <dbReference type="ARBA" id="ARBA00022598"/>
    </source>
</evidence>
<dbReference type="InterPro" id="IPR002302">
    <property type="entry name" value="Leu-tRNA-ligase"/>
</dbReference>
<dbReference type="PROSITE" id="PS00178">
    <property type="entry name" value="AA_TRNA_LIGASE_I"/>
    <property type="match status" value="1"/>
</dbReference>
<dbReference type="InterPro" id="IPR001412">
    <property type="entry name" value="aa-tRNA-synth_I_CS"/>
</dbReference>
<keyword evidence="7" id="KW-0030">Aminoacyl-tRNA synthetase</keyword>
<evidence type="ECO:0000256" key="2">
    <source>
        <dbReference type="ARBA" id="ARBA00013164"/>
    </source>
</evidence>
<dbReference type="EC" id="6.1.1.4" evidence="2"/>
<keyword evidence="4" id="KW-0547">Nucleotide-binding</keyword>
<comment type="similarity">
    <text evidence="1">Belongs to the class-I aminoacyl-tRNA synthetase family.</text>
</comment>
<gene>
    <name evidence="8" type="ORF">S06H3_62065</name>
</gene>
<reference evidence="8" key="1">
    <citation type="journal article" date="2014" name="Front. Microbiol.">
        <title>High frequency of phylogenetically diverse reductive dehalogenase-homologous genes in deep subseafloor sedimentary metagenomes.</title>
        <authorList>
            <person name="Kawai M."/>
            <person name="Futagami T."/>
            <person name="Toyoda A."/>
            <person name="Takaki Y."/>
            <person name="Nishi S."/>
            <person name="Hori S."/>
            <person name="Arai W."/>
            <person name="Tsubouchi T."/>
            <person name="Morono Y."/>
            <person name="Uchiyama I."/>
            <person name="Ito T."/>
            <person name="Fujiyama A."/>
            <person name="Inagaki F."/>
            <person name="Takami H."/>
        </authorList>
    </citation>
    <scope>NUCLEOTIDE SEQUENCE</scope>
    <source>
        <strain evidence="8">Expedition CK06-06</strain>
    </source>
</reference>
<evidence type="ECO:0000313" key="8">
    <source>
        <dbReference type="EMBL" id="GAI46740.1"/>
    </source>
</evidence>
<comment type="caution">
    <text evidence="8">The sequence shown here is derived from an EMBL/GenBank/DDBJ whole genome shotgun (WGS) entry which is preliminary data.</text>
</comment>
<dbReference type="GO" id="GO:0005524">
    <property type="term" value="F:ATP binding"/>
    <property type="evidence" value="ECO:0007669"/>
    <property type="project" value="UniProtKB-KW"/>
</dbReference>
<evidence type="ECO:0000256" key="4">
    <source>
        <dbReference type="ARBA" id="ARBA00022741"/>
    </source>
</evidence>
<dbReference type="GO" id="GO:0006429">
    <property type="term" value="P:leucyl-tRNA aminoacylation"/>
    <property type="evidence" value="ECO:0007669"/>
    <property type="project" value="InterPro"/>
</dbReference>
<keyword evidence="5" id="KW-0067">ATP-binding</keyword>
<proteinExistence type="inferred from homology"/>
<keyword evidence="3" id="KW-0436">Ligase</keyword>
<accession>X1Q6P3</accession>
<protein>
    <recommendedName>
        <fullName evidence="2">leucine--tRNA ligase</fullName>
        <ecNumber evidence="2">6.1.1.4</ecNumber>
    </recommendedName>
</protein>
<dbReference type="SUPFAM" id="SSF52374">
    <property type="entry name" value="Nucleotidylyl transferase"/>
    <property type="match status" value="1"/>
</dbReference>
<evidence type="ECO:0000256" key="5">
    <source>
        <dbReference type="ARBA" id="ARBA00022840"/>
    </source>
</evidence>
<evidence type="ECO:0000256" key="7">
    <source>
        <dbReference type="ARBA" id="ARBA00023146"/>
    </source>
</evidence>
<sequence length="68" mass="8055">MNTKKGGYNFNAIEKKWQQVWENNKTFRANDYDDSRPKYYVLDMFPYPSAAGLHVGHPEGYRELLLQL</sequence>
<dbReference type="AlphaFoldDB" id="X1Q6P3"/>
<keyword evidence="6" id="KW-0648">Protein biosynthesis</keyword>
<feature type="non-terminal residue" evidence="8">
    <location>
        <position position="68"/>
    </location>
</feature>
<dbReference type="GO" id="GO:0004823">
    <property type="term" value="F:leucine-tRNA ligase activity"/>
    <property type="evidence" value="ECO:0007669"/>
    <property type="project" value="UniProtKB-EC"/>
</dbReference>